<evidence type="ECO:0000256" key="1">
    <source>
        <dbReference type="ARBA" id="ARBA00022692"/>
    </source>
</evidence>
<gene>
    <name evidence="5" type="ORF">CINCED_3A008529</name>
</gene>
<dbReference type="PANTHER" id="PTHR12483">
    <property type="entry name" value="SOLUTE CARRIER FAMILY 31 COPPER TRANSPORTERS"/>
    <property type="match status" value="1"/>
</dbReference>
<keyword evidence="3 4" id="KW-0472">Membrane</keyword>
<evidence type="ECO:0000256" key="2">
    <source>
        <dbReference type="ARBA" id="ARBA00022989"/>
    </source>
</evidence>
<keyword evidence="4" id="KW-0406">Ion transport</keyword>
<dbReference type="Proteomes" id="UP000325440">
    <property type="component" value="Unassembled WGS sequence"/>
</dbReference>
<proteinExistence type="inferred from homology"/>
<sequence length="188" mass="21204">MSFTFGTDIEPFLVKNFNIESTIGLLTVCIGLIALAVVFESLKTVHFMMKVHRRLLCCSQPNCKEYANKDAFTITFRMKLFDCVRSLGIYMFQMLVGYILMCAVMTFNGFIFVATVGGYGLGYWLFGLTMMQLSAKNLLKSQDVPIKCKNCTTIDIKNDSVEDSTSTDISYDLPGPSSRIQVEIHHRL</sequence>
<dbReference type="Pfam" id="PF04145">
    <property type="entry name" value="Ctr"/>
    <property type="match status" value="1"/>
</dbReference>
<evidence type="ECO:0000256" key="3">
    <source>
        <dbReference type="ARBA" id="ARBA00023136"/>
    </source>
</evidence>
<dbReference type="InterPro" id="IPR007274">
    <property type="entry name" value="Cop_transporter"/>
</dbReference>
<feature type="transmembrane region" description="Helical" evidence="4">
    <location>
        <begin position="23"/>
        <end position="42"/>
    </location>
</feature>
<keyword evidence="4" id="KW-0187">Copper transport</keyword>
<keyword evidence="1 4" id="KW-0812">Transmembrane</keyword>
<dbReference type="GO" id="GO:0016020">
    <property type="term" value="C:membrane"/>
    <property type="evidence" value="ECO:0007669"/>
    <property type="project" value="UniProtKB-SubCell"/>
</dbReference>
<evidence type="ECO:0000313" key="6">
    <source>
        <dbReference type="Proteomes" id="UP000325440"/>
    </source>
</evidence>
<dbReference type="OrthoDB" id="73901at2759"/>
<comment type="similarity">
    <text evidence="4">Belongs to the copper transporter (Ctr) (TC 1.A.56) family. SLC31A subfamily.</text>
</comment>
<evidence type="ECO:0000313" key="5">
    <source>
        <dbReference type="EMBL" id="VVC32820.1"/>
    </source>
</evidence>
<accession>A0A5E4MPN1</accession>
<dbReference type="GO" id="GO:0005375">
    <property type="term" value="F:copper ion transmembrane transporter activity"/>
    <property type="evidence" value="ECO:0007669"/>
    <property type="project" value="UniProtKB-UniRule"/>
</dbReference>
<reference evidence="5 6" key="1">
    <citation type="submission" date="2019-08" db="EMBL/GenBank/DDBJ databases">
        <authorList>
            <person name="Alioto T."/>
            <person name="Alioto T."/>
            <person name="Gomez Garrido J."/>
        </authorList>
    </citation>
    <scope>NUCLEOTIDE SEQUENCE [LARGE SCALE GENOMIC DNA]</scope>
</reference>
<dbReference type="AlphaFoldDB" id="A0A5E4MPN1"/>
<keyword evidence="6" id="KW-1185">Reference proteome</keyword>
<comment type="subcellular location">
    <subcellularLocation>
        <location evidence="4">Membrane</location>
        <topology evidence="4">Multi-pass membrane protein</topology>
    </subcellularLocation>
</comment>
<keyword evidence="2 4" id="KW-1133">Transmembrane helix</keyword>
<organism evidence="5 6">
    <name type="scientific">Cinara cedri</name>
    <dbReference type="NCBI Taxonomy" id="506608"/>
    <lineage>
        <taxon>Eukaryota</taxon>
        <taxon>Metazoa</taxon>
        <taxon>Ecdysozoa</taxon>
        <taxon>Arthropoda</taxon>
        <taxon>Hexapoda</taxon>
        <taxon>Insecta</taxon>
        <taxon>Pterygota</taxon>
        <taxon>Neoptera</taxon>
        <taxon>Paraneoptera</taxon>
        <taxon>Hemiptera</taxon>
        <taxon>Sternorrhyncha</taxon>
        <taxon>Aphidomorpha</taxon>
        <taxon>Aphidoidea</taxon>
        <taxon>Aphididae</taxon>
        <taxon>Lachninae</taxon>
        <taxon>Cinara</taxon>
    </lineage>
</organism>
<keyword evidence="4" id="KW-0186">Copper</keyword>
<protein>
    <recommendedName>
        <fullName evidence="4">Copper transport protein</fullName>
    </recommendedName>
</protein>
<name>A0A5E4MPN1_9HEMI</name>
<feature type="transmembrane region" description="Helical" evidence="4">
    <location>
        <begin position="87"/>
        <end position="115"/>
    </location>
</feature>
<dbReference type="EMBL" id="CABPRJ010000959">
    <property type="protein sequence ID" value="VVC32820.1"/>
    <property type="molecule type" value="Genomic_DNA"/>
</dbReference>
<keyword evidence="4" id="KW-0813">Transport</keyword>
<evidence type="ECO:0000256" key="4">
    <source>
        <dbReference type="RuleBase" id="RU367022"/>
    </source>
</evidence>